<dbReference type="PhylomeDB" id="A0A061BB52"/>
<evidence type="ECO:0000313" key="2">
    <source>
        <dbReference type="EMBL" id="CDR45103.1"/>
    </source>
</evidence>
<protein>
    <submittedName>
        <fullName evidence="2">CYFA0S16e02190g1_1</fullName>
    </submittedName>
</protein>
<proteinExistence type="predicted"/>
<organism evidence="2">
    <name type="scientific">Cyberlindnera fabianii</name>
    <name type="common">Yeast</name>
    <name type="synonym">Hansenula fabianii</name>
    <dbReference type="NCBI Taxonomy" id="36022"/>
    <lineage>
        <taxon>Eukaryota</taxon>
        <taxon>Fungi</taxon>
        <taxon>Dikarya</taxon>
        <taxon>Ascomycota</taxon>
        <taxon>Saccharomycotina</taxon>
        <taxon>Saccharomycetes</taxon>
        <taxon>Phaffomycetales</taxon>
        <taxon>Phaffomycetaceae</taxon>
        <taxon>Cyberlindnera</taxon>
    </lineage>
</organism>
<dbReference type="EMBL" id="LK052901">
    <property type="protein sequence ID" value="CDR45103.1"/>
    <property type="molecule type" value="Genomic_DNA"/>
</dbReference>
<dbReference type="OrthoDB" id="3981214at2759"/>
<evidence type="ECO:0000256" key="1">
    <source>
        <dbReference type="SAM" id="MobiDB-lite"/>
    </source>
</evidence>
<feature type="compositionally biased region" description="Polar residues" evidence="1">
    <location>
        <begin position="81"/>
        <end position="92"/>
    </location>
</feature>
<accession>A0A061BB52</accession>
<gene>
    <name evidence="2" type="ORF">CYFA0S_16e02190g</name>
</gene>
<reference evidence="2" key="1">
    <citation type="journal article" date="2014" name="Genome Announc.">
        <title>Genome sequence of the yeast Cyberlindnera fabianii (Hansenula fabianii).</title>
        <authorList>
            <person name="Freel K.C."/>
            <person name="Sarilar V."/>
            <person name="Neuveglise C."/>
            <person name="Devillers H."/>
            <person name="Friedrich A."/>
            <person name="Schacherer J."/>
        </authorList>
    </citation>
    <scope>NUCLEOTIDE SEQUENCE</scope>
    <source>
        <strain evidence="2">YJS4271</strain>
    </source>
</reference>
<feature type="region of interest" description="Disordered" evidence="1">
    <location>
        <begin position="81"/>
        <end position="101"/>
    </location>
</feature>
<dbReference type="VEuPathDB" id="FungiDB:BON22_1358"/>
<name>A0A061BB52_CYBFA</name>
<sequence length="733" mass="83924">MRRCTLAIGSLRSRHMLGLRHHVPVSSLLVRGHQRQAVRQTSRSRVNARPLSSTSVVNDGYTAIPSLIPTLVHKESETKPAMSSISLKQSTTHRTESKTLAHTRHSAAFKRCHDYIDQNKFDSMFKMLNNPSFSTQSFTTSELTEITQRLLDLGLHRSVLNLYHIFPSKFNTSPDLLQAALESAYKPKNFELFEEIFTQYIQQSEVSAHYFNMALSVFLRTDTEFAKQLLYQMVSSDYPKDENTVYIFLKVANRVSTFPTVKFALDLIKNNPTVPVSPKVYGLLVTGFLNGATAGDMSQLTKYLRSQGAEEHDEVKMAYFLHGLMKEDVDTALLQVETIAGQFDDSDITRRLLTAVYYQFHKKMTVNHISKYLSLLQRFSIEVTPQIHVQVILNLARGQMLSEIVHYIKLAKKQNNLVLNETYFLGLARSFIVASPDNNATITNKFIHTIRAYKSVIPWANDVIIELKKTQHATVIHTHRSPRFADREKKIKELINKQDDRGLLYFVNELLRAGIRPPIPMLNRVLDGLIQLESTHDTSFYRLIQDLHVNIPVDVDLSMLQKEVRHAVKTGVKSDMTSGMVRQFVLKNQDKFNTTHFNRLASLAIEIRNHGLAIELIAQARTSDSYRVDRNTITLYATALRALAHNGDPAMMRSMLDHVAQDDDLLISSAFMDSVKRSRKLLAKKVEKKELDRINGGILAVVDKWRKQKQDQKKTVHEMIMFLNEWIEEDLRK</sequence>
<dbReference type="AlphaFoldDB" id="A0A061BB52"/>